<evidence type="ECO:0000256" key="12">
    <source>
        <dbReference type="ARBA" id="ARBA00049546"/>
    </source>
</evidence>
<evidence type="ECO:0000313" key="16">
    <source>
        <dbReference type="Proteomes" id="UP001595548"/>
    </source>
</evidence>
<dbReference type="Proteomes" id="UP001595548">
    <property type="component" value="Unassembled WGS sequence"/>
</dbReference>
<dbReference type="EC" id="3.6.1.13" evidence="3"/>
<evidence type="ECO:0000256" key="7">
    <source>
        <dbReference type="ARBA" id="ARBA00022842"/>
    </source>
</evidence>
<evidence type="ECO:0000256" key="5">
    <source>
        <dbReference type="ARBA" id="ARBA00022723"/>
    </source>
</evidence>
<keyword evidence="16" id="KW-1185">Reference proteome</keyword>
<keyword evidence="6" id="KW-0378">Hydrolase</keyword>
<evidence type="ECO:0000256" key="4">
    <source>
        <dbReference type="ARBA" id="ARBA00013297"/>
    </source>
</evidence>
<feature type="region of interest" description="Disordered" evidence="13">
    <location>
        <begin position="1"/>
        <end position="20"/>
    </location>
</feature>
<comment type="cofactor">
    <cofactor evidence="1">
        <name>Mg(2+)</name>
        <dbReference type="ChEBI" id="CHEBI:18420"/>
    </cofactor>
</comment>
<dbReference type="PANTHER" id="PTHR11839">
    <property type="entry name" value="UDP/ADP-SUGAR PYROPHOSPHATASE"/>
    <property type="match status" value="1"/>
</dbReference>
<keyword evidence="7" id="KW-0460">Magnesium</keyword>
<sequence length="229" mass="25589">MTQQHNTEQHTESRAEPKGAAPVFARNDVEVIDRQELYRGFFHAEAVQLRHRLFRTREWSEPMRREILYRGEAVGVVLYDPARDEVALVEQFRVGALDEPQGPWCLEVVAGMVEPGETPLDVAKRELVEEAGIEQVELSYIGNYLASPGGCDEKLHLYCGLCDLTGVGGVFGLPEEHEDIKVHVLAAADVFAELYTGRCNNPAALIGLQWLQLNREHLRAAALEQVGSE</sequence>
<dbReference type="PROSITE" id="PS51462">
    <property type="entry name" value="NUDIX"/>
    <property type="match status" value="1"/>
</dbReference>
<evidence type="ECO:0000259" key="14">
    <source>
        <dbReference type="PROSITE" id="PS51462"/>
    </source>
</evidence>
<dbReference type="Pfam" id="PF00293">
    <property type="entry name" value="NUDIX"/>
    <property type="match status" value="1"/>
</dbReference>
<evidence type="ECO:0000256" key="8">
    <source>
        <dbReference type="ARBA" id="ARBA00025164"/>
    </source>
</evidence>
<dbReference type="CDD" id="cd24155">
    <property type="entry name" value="NUDIX_ADPRase"/>
    <property type="match status" value="1"/>
</dbReference>
<dbReference type="PROSITE" id="PS00893">
    <property type="entry name" value="NUDIX_BOX"/>
    <property type="match status" value="1"/>
</dbReference>
<dbReference type="PANTHER" id="PTHR11839:SF5">
    <property type="entry name" value="ADP-RIBOSE PYROPHOSPHATASE"/>
    <property type="match status" value="1"/>
</dbReference>
<organism evidence="15 16">
    <name type="scientific">Gilvimarinus japonicus</name>
    <dbReference type="NCBI Taxonomy" id="1796469"/>
    <lineage>
        <taxon>Bacteria</taxon>
        <taxon>Pseudomonadati</taxon>
        <taxon>Pseudomonadota</taxon>
        <taxon>Gammaproteobacteria</taxon>
        <taxon>Cellvibrionales</taxon>
        <taxon>Cellvibrionaceae</taxon>
        <taxon>Gilvimarinus</taxon>
    </lineage>
</organism>
<evidence type="ECO:0000256" key="13">
    <source>
        <dbReference type="SAM" id="MobiDB-lite"/>
    </source>
</evidence>
<evidence type="ECO:0000256" key="1">
    <source>
        <dbReference type="ARBA" id="ARBA00001946"/>
    </source>
</evidence>
<dbReference type="EMBL" id="JBHRTL010000007">
    <property type="protein sequence ID" value="MFC3155929.1"/>
    <property type="molecule type" value="Genomic_DNA"/>
</dbReference>
<evidence type="ECO:0000256" key="3">
    <source>
        <dbReference type="ARBA" id="ARBA00012453"/>
    </source>
</evidence>
<protein>
    <recommendedName>
        <fullName evidence="4">ADP-ribose pyrophosphatase</fullName>
        <ecNumber evidence="3">3.6.1.13</ecNumber>
    </recommendedName>
    <alternativeName>
        <fullName evidence="9">ADP-ribose diphosphatase</fullName>
    </alternativeName>
    <alternativeName>
        <fullName evidence="11">ADP-ribose phosphohydrolase</fullName>
    </alternativeName>
    <alternativeName>
        <fullName evidence="10">Adenosine diphosphoribose pyrophosphatase</fullName>
    </alternativeName>
</protein>
<dbReference type="NCBIfam" id="TIGR00052">
    <property type="entry name" value="nudix-type nucleoside diphosphatase, YffH/AdpP family"/>
    <property type="match status" value="1"/>
</dbReference>
<comment type="caution">
    <text evidence="15">The sequence shown here is derived from an EMBL/GenBank/DDBJ whole genome shotgun (WGS) entry which is preliminary data.</text>
</comment>
<feature type="domain" description="Nudix hydrolase" evidence="14">
    <location>
        <begin position="69"/>
        <end position="212"/>
    </location>
</feature>
<proteinExistence type="inferred from homology"/>
<evidence type="ECO:0000313" key="15">
    <source>
        <dbReference type="EMBL" id="MFC3155929.1"/>
    </source>
</evidence>
<dbReference type="InterPro" id="IPR004385">
    <property type="entry name" value="NDP_pyrophosphatase"/>
</dbReference>
<comment type="similarity">
    <text evidence="2">Belongs to the Nudix hydrolase family. NudF subfamily.</text>
</comment>
<dbReference type="SUPFAM" id="SSF55811">
    <property type="entry name" value="Nudix"/>
    <property type="match status" value="1"/>
</dbReference>
<gene>
    <name evidence="15" type="ORF">ACFOEB_12010</name>
</gene>
<dbReference type="RefSeq" id="WP_382416931.1">
    <property type="nucleotide sequence ID" value="NZ_AP031500.1"/>
</dbReference>
<dbReference type="InterPro" id="IPR015797">
    <property type="entry name" value="NUDIX_hydrolase-like_dom_sf"/>
</dbReference>
<evidence type="ECO:0000256" key="6">
    <source>
        <dbReference type="ARBA" id="ARBA00022801"/>
    </source>
</evidence>
<dbReference type="Gene3D" id="3.90.79.10">
    <property type="entry name" value="Nucleoside Triphosphate Pyrophosphohydrolase"/>
    <property type="match status" value="1"/>
</dbReference>
<comment type="function">
    <text evidence="8">Acts on ADP-mannose and ADP-glucose as well as ADP-ribose. Prevents glycogen biosynthesis. The reaction catalyzed by this enzyme is a limiting step of the gluconeogenic process.</text>
</comment>
<evidence type="ECO:0000256" key="10">
    <source>
        <dbReference type="ARBA" id="ARBA00030308"/>
    </source>
</evidence>
<dbReference type="InterPro" id="IPR020084">
    <property type="entry name" value="NUDIX_hydrolase_CS"/>
</dbReference>
<evidence type="ECO:0000256" key="9">
    <source>
        <dbReference type="ARBA" id="ARBA00030162"/>
    </source>
</evidence>
<keyword evidence="5" id="KW-0479">Metal-binding</keyword>
<comment type="catalytic activity">
    <reaction evidence="12">
        <text>ADP-D-ribose + H2O = D-ribose 5-phosphate + AMP + 2 H(+)</text>
        <dbReference type="Rhea" id="RHEA:10412"/>
        <dbReference type="ChEBI" id="CHEBI:15377"/>
        <dbReference type="ChEBI" id="CHEBI:15378"/>
        <dbReference type="ChEBI" id="CHEBI:57967"/>
        <dbReference type="ChEBI" id="CHEBI:78346"/>
        <dbReference type="ChEBI" id="CHEBI:456215"/>
        <dbReference type="EC" id="3.6.1.13"/>
    </reaction>
</comment>
<feature type="compositionally biased region" description="Basic and acidic residues" evidence="13">
    <location>
        <begin position="7"/>
        <end position="17"/>
    </location>
</feature>
<evidence type="ECO:0000256" key="2">
    <source>
        <dbReference type="ARBA" id="ARBA00007482"/>
    </source>
</evidence>
<name>A0ABV7HQ11_9GAMM</name>
<dbReference type="InterPro" id="IPR000086">
    <property type="entry name" value="NUDIX_hydrolase_dom"/>
</dbReference>
<reference evidence="16" key="1">
    <citation type="journal article" date="2019" name="Int. J. Syst. Evol. Microbiol.">
        <title>The Global Catalogue of Microorganisms (GCM) 10K type strain sequencing project: providing services to taxonomists for standard genome sequencing and annotation.</title>
        <authorList>
            <consortium name="The Broad Institute Genomics Platform"/>
            <consortium name="The Broad Institute Genome Sequencing Center for Infectious Disease"/>
            <person name="Wu L."/>
            <person name="Ma J."/>
        </authorList>
    </citation>
    <scope>NUCLEOTIDE SEQUENCE [LARGE SCALE GENOMIC DNA]</scope>
    <source>
        <strain evidence="16">KCTC 52141</strain>
    </source>
</reference>
<accession>A0ABV7HQ11</accession>
<evidence type="ECO:0000256" key="11">
    <source>
        <dbReference type="ARBA" id="ARBA00033056"/>
    </source>
</evidence>